<organism evidence="1 2">
    <name type="scientific">Vermiconidia calcicola</name>
    <dbReference type="NCBI Taxonomy" id="1690605"/>
    <lineage>
        <taxon>Eukaryota</taxon>
        <taxon>Fungi</taxon>
        <taxon>Dikarya</taxon>
        <taxon>Ascomycota</taxon>
        <taxon>Pezizomycotina</taxon>
        <taxon>Dothideomycetes</taxon>
        <taxon>Dothideomycetidae</taxon>
        <taxon>Mycosphaerellales</taxon>
        <taxon>Extremaceae</taxon>
        <taxon>Vermiconidia</taxon>
    </lineage>
</organism>
<comment type="caution">
    <text evidence="1">The sequence shown here is derived from an EMBL/GenBank/DDBJ whole genome shotgun (WGS) entry which is preliminary data.</text>
</comment>
<reference evidence="1" key="1">
    <citation type="submission" date="2023-07" db="EMBL/GenBank/DDBJ databases">
        <title>Black Yeasts Isolated from many extreme environments.</title>
        <authorList>
            <person name="Coleine C."/>
            <person name="Stajich J.E."/>
            <person name="Selbmann L."/>
        </authorList>
    </citation>
    <scope>NUCLEOTIDE SEQUENCE</scope>
    <source>
        <strain evidence="1">CCFEE 5714</strain>
    </source>
</reference>
<evidence type="ECO:0000313" key="1">
    <source>
        <dbReference type="EMBL" id="KAK3711193.1"/>
    </source>
</evidence>
<evidence type="ECO:0000313" key="2">
    <source>
        <dbReference type="Proteomes" id="UP001281147"/>
    </source>
</evidence>
<name>A0ACC3N700_9PEZI</name>
<gene>
    <name evidence="1" type="ORF">LTR37_009786</name>
</gene>
<accession>A0ACC3N700</accession>
<sequence length="1094" mass="123295">MPPKKKDTVVTFGATPATAEQAESQMASMSLHDLDHGSTEPTPATAAVMESAADNSAASEALIEGRESGSDKPRNIKRFCPKGHSHREKMPGCLDMPARRPIPVLNEDLKLTPLNELDFVKNPDKLRKEHNNLVKDAPGFVPHTYEQSIAAKSKLDYHSIRTNIATLEGGPEVVSNHLKVTIPRGTVLYEYRVVGLPSQTRRAKRRMLIRDMIEHNEELVRFDQESAIATDCFDKVISRIPLHNEVPDDEAEKDIEVLDTTVRHYHPGDGKPFVDIRLKLRFKVAHKLDGLREFVEGTNESYMDTGAAEAINIVIARSISTHADIFQAGKKRFYYRPGWTSLEGAVPESAGLMAIRGYYASIKPAMGSVLLNVNTVTSVFYQPKPLTEYLDRFHIGSNSPSFTLATANANTADSRLWKKCQEHLKGLRVYVDFKRAAENKIPEIDTDSTNEASIDDVSRRVKTLVGLGNNPEHVFMTVDGVEKSVWEHLQDKYENAKVDGGKDYKTGNVGRLDAPKYYLASQLRVLSDQPYRRFPMPSALTERMIDVARRTPAEDCRAIIGEGLKSFGFNSSDKPPMLEKLGITVSESMVRIPCREAQGPGVQYRNYHQPKDTLTPYNKGFWHVPADVIFEETSQGFIKGSKGSSYVQFFCTTDRFEYPSVADKYVENFINLHNANDLDTLQLCNGQPTFQEIRRWDVDSLKEHLEKFGNLGLAVGVFTKSDAETREKYANFKIVVDQHLGLKSICLNEQRMCGSLGGHFGEGAPVLGDRQLTGYMRNIAMKLNLRCGNWNHRLRPADLLPRHSDTIILGADVTHPGGGSLRFTPSIAAVVGSIDQHFARFLGSMRLNTSRKESIEKMQDMVRDLLLLYHAQNKKLPSNVLYYRDGVSDSQYALVRHHEVGAIRKAFVQARAKARIITPAKAINITTVVVTKRHHTRFYPQAMDAKSITKSGNCLPGTVVDAGITSPYYSDFFLLSQNVPEKNYATARPAHYFVLENGMKLTPRDLQDFTFNLCHTYGRSNTAVSYAPPAYYADRLCERGRLYLQPLQDKAKEYKGLSEEELMEKAKAIFYKRRTLDEEKNPWHENHDRTMFWM</sequence>
<dbReference type="Proteomes" id="UP001281147">
    <property type="component" value="Unassembled WGS sequence"/>
</dbReference>
<dbReference type="EMBL" id="JAUTXU010000078">
    <property type="protein sequence ID" value="KAK3711193.1"/>
    <property type="molecule type" value="Genomic_DNA"/>
</dbReference>
<keyword evidence="2" id="KW-1185">Reference proteome</keyword>
<protein>
    <submittedName>
        <fullName evidence="1">Uncharacterized protein</fullName>
    </submittedName>
</protein>
<proteinExistence type="predicted"/>